<gene>
    <name evidence="1" type="ORF">FHX37_2926</name>
</gene>
<evidence type="ECO:0000313" key="1">
    <source>
        <dbReference type="EMBL" id="TQN32937.1"/>
    </source>
</evidence>
<name>A0A543NMA3_9ACTN</name>
<dbReference type="EMBL" id="VFQC01000001">
    <property type="protein sequence ID" value="TQN32937.1"/>
    <property type="molecule type" value="Genomic_DNA"/>
</dbReference>
<proteinExistence type="predicted"/>
<evidence type="ECO:0000313" key="2">
    <source>
        <dbReference type="Proteomes" id="UP000317422"/>
    </source>
</evidence>
<dbReference type="AlphaFoldDB" id="A0A543NMA3"/>
<keyword evidence="2" id="KW-1185">Reference proteome</keyword>
<organism evidence="1 2">
    <name type="scientific">Haloactinospora alba</name>
    <dbReference type="NCBI Taxonomy" id="405555"/>
    <lineage>
        <taxon>Bacteria</taxon>
        <taxon>Bacillati</taxon>
        <taxon>Actinomycetota</taxon>
        <taxon>Actinomycetes</taxon>
        <taxon>Streptosporangiales</taxon>
        <taxon>Nocardiopsidaceae</taxon>
        <taxon>Haloactinospora</taxon>
    </lineage>
</organism>
<accession>A0A543NMA3</accession>
<dbReference type="Proteomes" id="UP000317422">
    <property type="component" value="Unassembled WGS sequence"/>
</dbReference>
<comment type="caution">
    <text evidence="1">The sequence shown here is derived from an EMBL/GenBank/DDBJ whole genome shotgun (WGS) entry which is preliminary data.</text>
</comment>
<sequence length="71" mass="8084">MRPYVTEYERHRQQREEERYCPACGAAVPAPEPSASPTYGDGLDDVRKELSPLVRQWLSQHEQANTVGVAR</sequence>
<protein>
    <submittedName>
        <fullName evidence="1">Uncharacterized protein</fullName>
    </submittedName>
</protein>
<reference evidence="1 2" key="1">
    <citation type="submission" date="2019-06" db="EMBL/GenBank/DDBJ databases">
        <title>Sequencing the genomes of 1000 actinobacteria strains.</title>
        <authorList>
            <person name="Klenk H.-P."/>
        </authorList>
    </citation>
    <scope>NUCLEOTIDE SEQUENCE [LARGE SCALE GENOMIC DNA]</scope>
    <source>
        <strain evidence="1 2">DSM 45015</strain>
    </source>
</reference>